<dbReference type="Proteomes" id="UP000823674">
    <property type="component" value="Chromosome A09"/>
</dbReference>
<dbReference type="InterPro" id="IPR011333">
    <property type="entry name" value="SKP1/BTB/POZ_sf"/>
</dbReference>
<feature type="domain" description="SKP1 component POZ" evidence="5">
    <location>
        <begin position="635"/>
        <end position="693"/>
    </location>
</feature>
<dbReference type="CDD" id="cd18322">
    <property type="entry name" value="BTB_POZ_SKP1"/>
    <property type="match status" value="2"/>
</dbReference>
<dbReference type="PANTHER" id="PTHR11165">
    <property type="entry name" value="SKP1"/>
    <property type="match status" value="1"/>
</dbReference>
<evidence type="ECO:0000259" key="5">
    <source>
        <dbReference type="Pfam" id="PF03931"/>
    </source>
</evidence>
<dbReference type="InterPro" id="IPR001232">
    <property type="entry name" value="SKP1-like"/>
</dbReference>
<evidence type="ECO:0000259" key="4">
    <source>
        <dbReference type="Pfam" id="PF01466"/>
    </source>
</evidence>
<dbReference type="Gene3D" id="3.30.710.10">
    <property type="entry name" value="Potassium Channel Kv1.1, Chain A"/>
    <property type="match status" value="4"/>
</dbReference>
<dbReference type="InterPro" id="IPR036296">
    <property type="entry name" value="SKP1-like_dim_sf"/>
</dbReference>
<comment type="caution">
    <text evidence="6">The sequence shown here is derived from an EMBL/GenBank/DDBJ whole genome shotgun (WGS) entry which is preliminary data.</text>
</comment>
<evidence type="ECO:0000256" key="2">
    <source>
        <dbReference type="ARBA" id="ARBA00009993"/>
    </source>
</evidence>
<comment type="similarity">
    <text evidence="2">Belongs to the SKP1 family.</text>
</comment>
<evidence type="ECO:0000256" key="3">
    <source>
        <dbReference type="ARBA" id="ARBA00022786"/>
    </source>
</evidence>
<comment type="pathway">
    <text evidence="1">Protein modification; protein ubiquitination.</text>
</comment>
<feature type="domain" description="SKP1 component POZ" evidence="5">
    <location>
        <begin position="270"/>
        <end position="328"/>
    </location>
</feature>
<keyword evidence="7" id="KW-1185">Reference proteome</keyword>
<dbReference type="SUPFAM" id="SSF81382">
    <property type="entry name" value="Skp1 dimerisation domain-like"/>
    <property type="match status" value="4"/>
</dbReference>
<accession>A0ABQ7LIP1</accession>
<evidence type="ECO:0008006" key="8">
    <source>
        <dbReference type="Google" id="ProtNLM"/>
    </source>
</evidence>
<organism evidence="6 7">
    <name type="scientific">Brassica rapa subsp. trilocularis</name>
    <dbReference type="NCBI Taxonomy" id="1813537"/>
    <lineage>
        <taxon>Eukaryota</taxon>
        <taxon>Viridiplantae</taxon>
        <taxon>Streptophyta</taxon>
        <taxon>Embryophyta</taxon>
        <taxon>Tracheophyta</taxon>
        <taxon>Spermatophyta</taxon>
        <taxon>Magnoliopsida</taxon>
        <taxon>eudicotyledons</taxon>
        <taxon>Gunneridae</taxon>
        <taxon>Pentapetalae</taxon>
        <taxon>rosids</taxon>
        <taxon>malvids</taxon>
        <taxon>Brassicales</taxon>
        <taxon>Brassicaceae</taxon>
        <taxon>Brassiceae</taxon>
        <taxon>Brassica</taxon>
    </lineage>
</organism>
<feature type="domain" description="SKP1 component dimerisation" evidence="4">
    <location>
        <begin position="742"/>
        <end position="789"/>
    </location>
</feature>
<gene>
    <name evidence="6" type="primary">A09p065540.1_BraROA</name>
    <name evidence="6" type="ORF">IGI04_037901</name>
</gene>
<dbReference type="InterPro" id="IPR016073">
    <property type="entry name" value="Skp1_comp_POZ"/>
</dbReference>
<dbReference type="Pfam" id="PF03931">
    <property type="entry name" value="Skp1_POZ"/>
    <property type="match status" value="3"/>
</dbReference>
<sequence>MEKEKKMIVLKSSDDESFEVDEAVVHQSVTLSPMVQDCAGREYPINNVTGKILNLVVEYCKNHVVVDGGDSSSSSSSGDALKKWDDKFITQMDLSTVYDLIMAANYLIIKGLFDLACQRVADEIAACKDHEEIRATLGIVTMVQDCAGREYPINNVTGKILNLVVEYCKNHVVVDGGDSSSSSSSGDALKKWDDKFITQMDLSTVYDLIMAANYLIIKGLFDLACQRVADEIAACKDHEEIRATLGIVSDYTAEEEAEKIATQQRRTMEMFVLKSSDDESFEVDEAVVLQSQLLSNLFEDCSGARECKIEEVTGQVLSKVVEYCKSHVVDGGDSSSSSSSAGDALKKWDDKFITRMDLSMVLDLIMTANYLNIKGLFDLTCQRVADEIAACKDHKEIRTKFGIVSDYTAEEEAEVLKENDISSQTIKKLTIYYDCEYGSDFMSFDGPSLVSLDCSDYALYVYPLVNLESLVEAKLVDLCYSKRIKRPDISGLLVGISNVQTLHLSVEDGLVLPMFKNLVSLSFGSNHKRCWKLLPYLLKQSPKVETIVIKGRDGDTCDDTIASEEFAWGNEMQRKSASGVPRKCVVDVDDDTITQTRRDLVTLFGVVAEPFQWNVEVAYFKTATQQITTMEKEKKMFVLKSSDDESFEVDEAVVLQSQHLSHVVEDCTGREHKIENVTGKILAKVVEYCENHVAVVNDGGANSSSSSSSGDALKKWDDKFIKEMDMSTVYDLIMAADYLDIKGLFDLTCQGVADVIAACKDHKEIRATFGLVNDYTAEEEAEVLKENEQKKYRRRCASARETAIG</sequence>
<evidence type="ECO:0000313" key="7">
    <source>
        <dbReference type="Proteomes" id="UP000823674"/>
    </source>
</evidence>
<feature type="domain" description="SKP1 component POZ" evidence="5">
    <location>
        <begin position="6"/>
        <end position="64"/>
    </location>
</feature>
<protein>
    <recommendedName>
        <fullName evidence="8">SKP1-like protein</fullName>
    </recommendedName>
</protein>
<reference evidence="6 7" key="1">
    <citation type="submission" date="2021-03" db="EMBL/GenBank/DDBJ databases">
        <authorList>
            <person name="King G.J."/>
            <person name="Bancroft I."/>
            <person name="Baten A."/>
            <person name="Bloomfield J."/>
            <person name="Borpatragohain P."/>
            <person name="He Z."/>
            <person name="Irish N."/>
            <person name="Irwin J."/>
            <person name="Liu K."/>
            <person name="Mauleon R.P."/>
            <person name="Moore J."/>
            <person name="Morris R."/>
            <person name="Ostergaard L."/>
            <person name="Wang B."/>
            <person name="Wells R."/>
        </authorList>
    </citation>
    <scope>NUCLEOTIDE SEQUENCE [LARGE SCALE GENOMIC DNA]</scope>
    <source>
        <strain evidence="6">R-o-18</strain>
        <tissue evidence="6">Leaf</tissue>
    </source>
</reference>
<dbReference type="SUPFAM" id="SSF54695">
    <property type="entry name" value="POZ domain"/>
    <property type="match status" value="4"/>
</dbReference>
<dbReference type="EMBL" id="JADBGQ010000008">
    <property type="protein sequence ID" value="KAG5386431.1"/>
    <property type="molecule type" value="Genomic_DNA"/>
</dbReference>
<feature type="domain" description="SKP1 component dimerisation" evidence="4">
    <location>
        <begin position="218"/>
        <end position="258"/>
    </location>
</feature>
<proteinExistence type="inferred from homology"/>
<name>A0ABQ7LIP1_BRACM</name>
<dbReference type="InterPro" id="IPR016072">
    <property type="entry name" value="Skp1_comp_dimer"/>
</dbReference>
<feature type="domain" description="SKP1 component dimerisation" evidence="4">
    <location>
        <begin position="374"/>
        <end position="419"/>
    </location>
</feature>
<keyword evidence="3" id="KW-0833">Ubl conjugation pathway</keyword>
<feature type="domain" description="SKP1 component dimerisation" evidence="4">
    <location>
        <begin position="110"/>
        <end position="140"/>
    </location>
</feature>
<evidence type="ECO:0000256" key="1">
    <source>
        <dbReference type="ARBA" id="ARBA00004906"/>
    </source>
</evidence>
<dbReference type="Pfam" id="PF01466">
    <property type="entry name" value="Skp1"/>
    <property type="match status" value="4"/>
</dbReference>
<dbReference type="SMART" id="SM00512">
    <property type="entry name" value="Skp1"/>
    <property type="match status" value="4"/>
</dbReference>
<dbReference type="InterPro" id="IPR016897">
    <property type="entry name" value="SKP1"/>
</dbReference>
<evidence type="ECO:0000313" key="6">
    <source>
        <dbReference type="EMBL" id="KAG5386431.1"/>
    </source>
</evidence>